<dbReference type="EMBL" id="CP093245">
    <property type="protein sequence ID" value="UNH31962.1"/>
    <property type="molecule type" value="Genomic_DNA"/>
</dbReference>
<dbReference type="Pfam" id="PF10735">
    <property type="entry name" value="DUF2526"/>
    <property type="match status" value="1"/>
</dbReference>
<evidence type="ECO:0000313" key="2">
    <source>
        <dbReference type="Proteomes" id="UP000829116"/>
    </source>
</evidence>
<dbReference type="RefSeq" id="WP_047254719.1">
    <property type="nucleotide sequence ID" value="NZ_CAWMFK010000045.1"/>
</dbReference>
<protein>
    <submittedName>
        <fullName evidence="1">YdcY family protein</fullName>
    </submittedName>
</protein>
<accession>A0A9Q8Q491</accession>
<dbReference type="InterPro" id="IPR019671">
    <property type="entry name" value="DUF2526"/>
</dbReference>
<gene>
    <name evidence="1" type="ORF">MNY72_06670</name>
</gene>
<reference evidence="1" key="1">
    <citation type="submission" date="2022-03" db="EMBL/GenBank/DDBJ databases">
        <title>ESBL-producing Moellerella wisconsensis and Escherichia marmotae isolated from wild game meat.</title>
        <authorList>
            <person name="Biggel M."/>
        </authorList>
    </citation>
    <scope>NUCLEOTIDE SEQUENCE</scope>
    <source>
        <strain evidence="1">W51</strain>
    </source>
</reference>
<evidence type="ECO:0000313" key="1">
    <source>
        <dbReference type="EMBL" id="UNH31962.1"/>
    </source>
</evidence>
<organism evidence="1 2">
    <name type="scientific">Moellerella wisconsensis</name>
    <dbReference type="NCBI Taxonomy" id="158849"/>
    <lineage>
        <taxon>Bacteria</taxon>
        <taxon>Pseudomonadati</taxon>
        <taxon>Pseudomonadota</taxon>
        <taxon>Gammaproteobacteria</taxon>
        <taxon>Enterobacterales</taxon>
        <taxon>Morganellaceae</taxon>
        <taxon>Moellerella</taxon>
    </lineage>
</organism>
<dbReference type="Proteomes" id="UP000829116">
    <property type="component" value="Chromosome"/>
</dbReference>
<sequence length="59" mass="7204">MNYYDEIKNSVDARLKENSITEMNILLTQLSHDQKLTQEQRFEQQQRLREAIFIHHETK</sequence>
<proteinExistence type="predicted"/>
<dbReference type="GeneID" id="79716952"/>
<dbReference type="AlphaFoldDB" id="A0A9Q8Q491"/>
<name>A0A9Q8Q491_9GAMM</name>